<dbReference type="InterPro" id="IPR036388">
    <property type="entry name" value="WH-like_DNA-bd_sf"/>
</dbReference>
<keyword evidence="5 6" id="KW-0804">Transcription</keyword>
<keyword evidence="4 6" id="KW-0238">DNA-binding</keyword>
<dbReference type="GO" id="GO:0006352">
    <property type="term" value="P:DNA-templated transcription initiation"/>
    <property type="evidence" value="ECO:0007669"/>
    <property type="project" value="InterPro"/>
</dbReference>
<dbReference type="GO" id="GO:0016987">
    <property type="term" value="F:sigma factor activity"/>
    <property type="evidence" value="ECO:0007669"/>
    <property type="project" value="UniProtKB-KW"/>
</dbReference>
<dbReference type="InterPro" id="IPR013325">
    <property type="entry name" value="RNA_pol_sigma_r2"/>
</dbReference>
<dbReference type="PANTHER" id="PTHR43133:SF51">
    <property type="entry name" value="RNA POLYMERASE SIGMA FACTOR"/>
    <property type="match status" value="1"/>
</dbReference>
<keyword evidence="10" id="KW-1185">Reference proteome</keyword>
<evidence type="ECO:0000256" key="1">
    <source>
        <dbReference type="ARBA" id="ARBA00010641"/>
    </source>
</evidence>
<sequence>MMEEERRGRMEQLEDDVLAALAKTGDREAFGELVRRHRGQMYGYARAITREPYLAEDIVQDALIKAFLHMGTLADMGRFLPWLRQIVRNQAYTKLNSRPLKHEQPFTGLTAAAQEEKQEDWGDMESLLRKLSKQAVRPADELEPERKLARAELLELIEAMMRCLNGREKKVFEAYFFEQLSPQQIAGLFQLTTSNVYQLISRSRKKVAAEKARLLVDQYMNMRKDWTGMKTKLLDKKDILGQCAWTSAGAALYALVNYKESAFSLPAVMGYTSLAFRISISQGDVHIAGPTSYSFKDVLTRGLSQLGYQANVVSALKPVIGPNASLADPYLLTPSAKEKRQQQEELPQALELIHYAIDRDTRCCPGICLYRSLALFTVMTTMSGSCTRTNAANGIRFLTIIWDGDFWRICLCCRSLIETGGNRRIDSALHWSKSSVIITASRRQTVRLFTGLPPMKHG</sequence>
<dbReference type="InterPro" id="IPR013324">
    <property type="entry name" value="RNA_pol_sigma_r3/r4-like"/>
</dbReference>
<evidence type="ECO:0000313" key="10">
    <source>
        <dbReference type="Proteomes" id="UP000293568"/>
    </source>
</evidence>
<feature type="domain" description="RNA polymerase sigma factor 70 region 4 type 2" evidence="8">
    <location>
        <begin position="155"/>
        <end position="206"/>
    </location>
</feature>
<dbReference type="EMBL" id="CP035492">
    <property type="protein sequence ID" value="QAY65945.1"/>
    <property type="molecule type" value="Genomic_DNA"/>
</dbReference>
<evidence type="ECO:0000313" key="9">
    <source>
        <dbReference type="EMBL" id="QAY65945.1"/>
    </source>
</evidence>
<evidence type="ECO:0000256" key="5">
    <source>
        <dbReference type="ARBA" id="ARBA00023163"/>
    </source>
</evidence>
<dbReference type="SUPFAM" id="SSF88946">
    <property type="entry name" value="Sigma2 domain of RNA polymerase sigma factors"/>
    <property type="match status" value="1"/>
</dbReference>
<name>A0A4P6EU02_9BACL</name>
<dbReference type="Pfam" id="PF04542">
    <property type="entry name" value="Sigma70_r2"/>
    <property type="match status" value="1"/>
</dbReference>
<evidence type="ECO:0000259" key="7">
    <source>
        <dbReference type="Pfam" id="PF04542"/>
    </source>
</evidence>
<dbReference type="NCBIfam" id="TIGR02937">
    <property type="entry name" value="sigma70-ECF"/>
    <property type="match status" value="1"/>
</dbReference>
<dbReference type="OrthoDB" id="2960956at2"/>
<dbReference type="GO" id="GO:0003677">
    <property type="term" value="F:DNA binding"/>
    <property type="evidence" value="ECO:0007669"/>
    <property type="project" value="UniProtKB-KW"/>
</dbReference>
<dbReference type="PROSITE" id="PS01063">
    <property type="entry name" value="SIGMA70_ECF"/>
    <property type="match status" value="1"/>
</dbReference>
<keyword evidence="3 6" id="KW-0731">Sigma factor</keyword>
<dbReference type="PANTHER" id="PTHR43133">
    <property type="entry name" value="RNA POLYMERASE ECF-TYPE SIGMA FACTO"/>
    <property type="match status" value="1"/>
</dbReference>
<proteinExistence type="inferred from homology"/>
<dbReference type="RefSeq" id="WP_129439000.1">
    <property type="nucleotide sequence ID" value="NZ_CP035492.1"/>
</dbReference>
<dbReference type="Pfam" id="PF08281">
    <property type="entry name" value="Sigma70_r4_2"/>
    <property type="match status" value="1"/>
</dbReference>
<evidence type="ECO:0000256" key="3">
    <source>
        <dbReference type="ARBA" id="ARBA00023082"/>
    </source>
</evidence>
<dbReference type="GO" id="GO:0006950">
    <property type="term" value="P:response to stress"/>
    <property type="evidence" value="ECO:0007669"/>
    <property type="project" value="UniProtKB-ARBA"/>
</dbReference>
<comment type="similarity">
    <text evidence="1 6">Belongs to the sigma-70 factor family. ECF subfamily.</text>
</comment>
<dbReference type="CDD" id="cd06171">
    <property type="entry name" value="Sigma70_r4"/>
    <property type="match status" value="1"/>
</dbReference>
<evidence type="ECO:0000259" key="8">
    <source>
        <dbReference type="Pfam" id="PF08281"/>
    </source>
</evidence>
<feature type="domain" description="RNA polymerase sigma-70 region 2" evidence="7">
    <location>
        <begin position="33"/>
        <end position="96"/>
    </location>
</feature>
<protein>
    <recommendedName>
        <fullName evidence="6">RNA polymerase sigma factor</fullName>
    </recommendedName>
</protein>
<dbReference type="KEGG" id="pprt:ET464_05640"/>
<evidence type="ECO:0000256" key="6">
    <source>
        <dbReference type="RuleBase" id="RU000716"/>
    </source>
</evidence>
<dbReference type="Gene3D" id="1.10.1740.10">
    <property type="match status" value="1"/>
</dbReference>
<dbReference type="InterPro" id="IPR000838">
    <property type="entry name" value="RNA_pol_sigma70_ECF_CS"/>
</dbReference>
<evidence type="ECO:0000256" key="4">
    <source>
        <dbReference type="ARBA" id="ARBA00023125"/>
    </source>
</evidence>
<gene>
    <name evidence="9" type="ORF">ET464_05640</name>
</gene>
<dbReference type="Gene3D" id="1.10.10.10">
    <property type="entry name" value="Winged helix-like DNA-binding domain superfamily/Winged helix DNA-binding domain"/>
    <property type="match status" value="1"/>
</dbReference>
<dbReference type="AlphaFoldDB" id="A0A4P6EU02"/>
<dbReference type="InterPro" id="IPR039425">
    <property type="entry name" value="RNA_pol_sigma-70-like"/>
</dbReference>
<dbReference type="SUPFAM" id="SSF88659">
    <property type="entry name" value="Sigma3 and sigma4 domains of RNA polymerase sigma factors"/>
    <property type="match status" value="1"/>
</dbReference>
<dbReference type="InterPro" id="IPR013249">
    <property type="entry name" value="RNA_pol_sigma70_r4_t2"/>
</dbReference>
<reference evidence="9 10" key="1">
    <citation type="submission" date="2019-01" db="EMBL/GenBank/DDBJ databases">
        <title>Genome sequencing of strain FW100M-2.</title>
        <authorList>
            <person name="Heo J."/>
            <person name="Kim S.-J."/>
            <person name="Kim J.-S."/>
            <person name="Hong S.-B."/>
            <person name="Kwon S.-W."/>
        </authorList>
    </citation>
    <scope>NUCLEOTIDE SEQUENCE [LARGE SCALE GENOMIC DNA]</scope>
    <source>
        <strain evidence="9 10">FW100M-2</strain>
    </source>
</reference>
<evidence type="ECO:0000256" key="2">
    <source>
        <dbReference type="ARBA" id="ARBA00023015"/>
    </source>
</evidence>
<dbReference type="InterPro" id="IPR014284">
    <property type="entry name" value="RNA_pol_sigma-70_dom"/>
</dbReference>
<dbReference type="InterPro" id="IPR007627">
    <property type="entry name" value="RNA_pol_sigma70_r2"/>
</dbReference>
<dbReference type="Proteomes" id="UP000293568">
    <property type="component" value="Chromosome"/>
</dbReference>
<accession>A0A4P6EU02</accession>
<organism evidence="9 10">
    <name type="scientific">Paenibacillus protaetiae</name>
    <dbReference type="NCBI Taxonomy" id="2509456"/>
    <lineage>
        <taxon>Bacteria</taxon>
        <taxon>Bacillati</taxon>
        <taxon>Bacillota</taxon>
        <taxon>Bacilli</taxon>
        <taxon>Bacillales</taxon>
        <taxon>Paenibacillaceae</taxon>
        <taxon>Paenibacillus</taxon>
    </lineage>
</organism>
<keyword evidence="2 6" id="KW-0805">Transcription regulation</keyword>